<organism evidence="1 2">
    <name type="scientific">Rhodohalobacter sulfatireducens</name>
    <dbReference type="NCBI Taxonomy" id="2911366"/>
    <lineage>
        <taxon>Bacteria</taxon>
        <taxon>Pseudomonadati</taxon>
        <taxon>Balneolota</taxon>
        <taxon>Balneolia</taxon>
        <taxon>Balneolales</taxon>
        <taxon>Balneolaceae</taxon>
        <taxon>Rhodohalobacter</taxon>
    </lineage>
</organism>
<reference evidence="1" key="1">
    <citation type="submission" date="2022-01" db="EMBL/GenBank/DDBJ databases">
        <authorList>
            <person name="Wang Y."/>
        </authorList>
    </citation>
    <scope>NUCLEOTIDE SEQUENCE</scope>
    <source>
        <strain evidence="1">WB101</strain>
    </source>
</reference>
<dbReference type="EMBL" id="JAKLWS010000010">
    <property type="protein sequence ID" value="MCG2588839.1"/>
    <property type="molecule type" value="Genomic_DNA"/>
</dbReference>
<comment type="caution">
    <text evidence="1">The sequence shown here is derived from an EMBL/GenBank/DDBJ whole genome shotgun (WGS) entry which is preliminary data.</text>
</comment>
<sequence length="105" mass="11528">MKDVKGAVDFKGRSDYEGVNFNCPVSWIQAGKESNEIVYRCVVNGGGLNRGCLLFSMQDNGEGKNMAADRVLCRLYGFSNAPCHLPDHFPKGFPIALYASTLLVH</sequence>
<protein>
    <submittedName>
        <fullName evidence="1">Uncharacterized protein</fullName>
    </submittedName>
</protein>
<evidence type="ECO:0000313" key="1">
    <source>
        <dbReference type="EMBL" id="MCG2588839.1"/>
    </source>
</evidence>
<accession>A0ABS9KDA6</accession>
<keyword evidence="2" id="KW-1185">Reference proteome</keyword>
<name>A0ABS9KDA6_9BACT</name>
<dbReference type="Proteomes" id="UP001165366">
    <property type="component" value="Unassembled WGS sequence"/>
</dbReference>
<proteinExistence type="predicted"/>
<gene>
    <name evidence="1" type="ORF">L6773_09695</name>
</gene>
<dbReference type="RefSeq" id="WP_237853817.1">
    <property type="nucleotide sequence ID" value="NZ_JAKLWS010000010.1"/>
</dbReference>
<reference evidence="1" key="2">
    <citation type="submission" date="2024-05" db="EMBL/GenBank/DDBJ databases">
        <title>Rhodohalobacter halophilus gen. nov., sp. nov., a moderately halophilic member of the family Balneolaceae.</title>
        <authorList>
            <person name="Xia J."/>
        </authorList>
    </citation>
    <scope>NUCLEOTIDE SEQUENCE</scope>
    <source>
        <strain evidence="1">WB101</strain>
    </source>
</reference>
<evidence type="ECO:0000313" key="2">
    <source>
        <dbReference type="Proteomes" id="UP001165366"/>
    </source>
</evidence>